<evidence type="ECO:0000256" key="8">
    <source>
        <dbReference type="SAM" id="MobiDB-lite"/>
    </source>
</evidence>
<feature type="compositionally biased region" description="Basic and acidic residues" evidence="8">
    <location>
        <begin position="491"/>
        <end position="500"/>
    </location>
</feature>
<dbReference type="GO" id="GO:1902600">
    <property type="term" value="P:proton transmembrane transport"/>
    <property type="evidence" value="ECO:0007669"/>
    <property type="project" value="InterPro"/>
</dbReference>
<dbReference type="EMBL" id="KV878137">
    <property type="protein sequence ID" value="OJJ07706.1"/>
    <property type="molecule type" value="Genomic_DNA"/>
</dbReference>
<dbReference type="RefSeq" id="XP_040673468.1">
    <property type="nucleotide sequence ID" value="XM_040807800.1"/>
</dbReference>
<dbReference type="GO" id="GO:0015297">
    <property type="term" value="F:antiporter activity"/>
    <property type="evidence" value="ECO:0007669"/>
    <property type="project" value="UniProtKB-KW"/>
</dbReference>
<feature type="transmembrane region" description="Helical" evidence="9">
    <location>
        <begin position="162"/>
        <end position="184"/>
    </location>
</feature>
<dbReference type="PANTHER" id="PTHR43562">
    <property type="entry name" value="NAPA-TYPE SODIUM/HYDROGEN ANTIPORTER"/>
    <property type="match status" value="1"/>
</dbReference>
<dbReference type="VEuPathDB" id="FungiDB:ASPVEDRAFT_142093"/>
<feature type="transmembrane region" description="Helical" evidence="9">
    <location>
        <begin position="36"/>
        <end position="54"/>
    </location>
</feature>
<feature type="transmembrane region" description="Helical" evidence="9">
    <location>
        <begin position="204"/>
        <end position="223"/>
    </location>
</feature>
<keyword evidence="5 9" id="KW-1133">Transmembrane helix</keyword>
<reference evidence="12" key="1">
    <citation type="journal article" date="2017" name="Genome Biol.">
        <title>Comparative genomics reveals high biological diversity and specific adaptations in the industrially and medically important fungal genus Aspergillus.</title>
        <authorList>
            <person name="de Vries R.P."/>
            <person name="Riley R."/>
            <person name="Wiebenga A."/>
            <person name="Aguilar-Osorio G."/>
            <person name="Amillis S."/>
            <person name="Uchima C.A."/>
            <person name="Anderluh G."/>
            <person name="Asadollahi M."/>
            <person name="Askin M."/>
            <person name="Barry K."/>
            <person name="Battaglia E."/>
            <person name="Bayram O."/>
            <person name="Benocci T."/>
            <person name="Braus-Stromeyer S.A."/>
            <person name="Caldana C."/>
            <person name="Canovas D."/>
            <person name="Cerqueira G.C."/>
            <person name="Chen F."/>
            <person name="Chen W."/>
            <person name="Choi C."/>
            <person name="Clum A."/>
            <person name="Dos Santos R.A."/>
            <person name="Damasio A.R."/>
            <person name="Diallinas G."/>
            <person name="Emri T."/>
            <person name="Fekete E."/>
            <person name="Flipphi M."/>
            <person name="Freyberg S."/>
            <person name="Gallo A."/>
            <person name="Gournas C."/>
            <person name="Habgood R."/>
            <person name="Hainaut M."/>
            <person name="Harispe M.L."/>
            <person name="Henrissat B."/>
            <person name="Hilden K.S."/>
            <person name="Hope R."/>
            <person name="Hossain A."/>
            <person name="Karabika E."/>
            <person name="Karaffa L."/>
            <person name="Karanyi Z."/>
            <person name="Krasevec N."/>
            <person name="Kuo A."/>
            <person name="Kusch H."/>
            <person name="LaButti K."/>
            <person name="Lagendijk E.L."/>
            <person name="Lapidus A."/>
            <person name="Levasseur A."/>
            <person name="Lindquist E."/>
            <person name="Lipzen A."/>
            <person name="Logrieco A.F."/>
            <person name="MacCabe A."/>
            <person name="Maekelae M.R."/>
            <person name="Malavazi I."/>
            <person name="Melin P."/>
            <person name="Meyer V."/>
            <person name="Mielnichuk N."/>
            <person name="Miskei M."/>
            <person name="Molnar A.P."/>
            <person name="Mule G."/>
            <person name="Ngan C.Y."/>
            <person name="Orejas M."/>
            <person name="Orosz E."/>
            <person name="Ouedraogo J.P."/>
            <person name="Overkamp K.M."/>
            <person name="Park H.-S."/>
            <person name="Perrone G."/>
            <person name="Piumi F."/>
            <person name="Punt P.J."/>
            <person name="Ram A.F."/>
            <person name="Ramon A."/>
            <person name="Rauscher S."/>
            <person name="Record E."/>
            <person name="Riano-Pachon D.M."/>
            <person name="Robert V."/>
            <person name="Roehrig J."/>
            <person name="Ruller R."/>
            <person name="Salamov A."/>
            <person name="Salih N.S."/>
            <person name="Samson R.A."/>
            <person name="Sandor E."/>
            <person name="Sanguinetti M."/>
            <person name="Schuetze T."/>
            <person name="Sepcic K."/>
            <person name="Shelest E."/>
            <person name="Sherlock G."/>
            <person name="Sophianopoulou V."/>
            <person name="Squina F.M."/>
            <person name="Sun H."/>
            <person name="Susca A."/>
            <person name="Todd R.B."/>
            <person name="Tsang A."/>
            <person name="Unkles S.E."/>
            <person name="van de Wiele N."/>
            <person name="van Rossen-Uffink D."/>
            <person name="Oliveira J.V."/>
            <person name="Vesth T.C."/>
            <person name="Visser J."/>
            <person name="Yu J.-H."/>
            <person name="Zhou M."/>
            <person name="Andersen M.R."/>
            <person name="Archer D.B."/>
            <person name="Baker S.E."/>
            <person name="Benoit I."/>
            <person name="Brakhage A.A."/>
            <person name="Braus G.H."/>
            <person name="Fischer R."/>
            <person name="Frisvad J.C."/>
            <person name="Goldman G.H."/>
            <person name="Houbraken J."/>
            <person name="Oakley B."/>
            <person name="Pocsi I."/>
            <person name="Scazzocchio C."/>
            <person name="Seiboth B."/>
            <person name="vanKuyk P.A."/>
            <person name="Wortman J."/>
            <person name="Dyer P.S."/>
            <person name="Grigoriev I.V."/>
        </authorList>
    </citation>
    <scope>NUCLEOTIDE SEQUENCE [LARGE SCALE GENOMIC DNA]</scope>
    <source>
        <strain evidence="12">CBS 583.65</strain>
    </source>
</reference>
<evidence type="ECO:0000256" key="4">
    <source>
        <dbReference type="ARBA" id="ARBA00022692"/>
    </source>
</evidence>
<feature type="region of interest" description="Disordered" evidence="8">
    <location>
        <begin position="379"/>
        <end position="402"/>
    </location>
</feature>
<sequence length="500" mass="54204">MAGGFLPYHEPGIVEILIIVSFFFILSLAEWASAKIIRAGVIGHIAVGIIYGKPLADILESDWQKTFLSLGYVGLILIIFEGGLSARLDLLKANLVLSMLGAATGVCFPIGLSYLLLYLGFGYGAVETFIIGAALSATSLGTTFAVISSASGTVDLAQTRVGSVLVSAAVIDDVVGLVMASVIGNLSQLEGDGDVNLGWLIGRPIVASIAMAIVTPIVTKYFFAPIFRRFIEHHFARFDHISNIILMTLSLSAFITIAAYAGTSVLFGAFLAGTFLTYIPSKHPDGPFVVMSREEGEEFAHKSPTFAHTFERYLMDVQKYLMEPLFFASIGFAIPFVQLWTGKRIWRGIVYTLLMVFAKFVVGVWIPLWGRWPIRKRQQRSGKGGSRVDAANQPAQRSAEKRNRTTTWLSALLLGAAMVARGEIGLLIVEIGYNETSYVTQEGFITGVWAILLNTIIGPAVVGVLVKFCGKRIGEGEWGIQHPGVPTQEPEPERPAHASV</sequence>
<keyword evidence="2" id="KW-0813">Transport</keyword>
<feature type="transmembrane region" description="Helical" evidence="9">
    <location>
        <begin position="448"/>
        <end position="466"/>
    </location>
</feature>
<dbReference type="Gene3D" id="1.20.1530.20">
    <property type="match status" value="1"/>
</dbReference>
<evidence type="ECO:0000256" key="3">
    <source>
        <dbReference type="ARBA" id="ARBA00022449"/>
    </source>
</evidence>
<dbReference type="Pfam" id="PF00999">
    <property type="entry name" value="Na_H_Exchanger"/>
    <property type="match status" value="1"/>
</dbReference>
<dbReference type="AlphaFoldDB" id="A0A1L9Q1W5"/>
<dbReference type="GeneID" id="63723311"/>
<dbReference type="InterPro" id="IPR038770">
    <property type="entry name" value="Na+/solute_symporter_sf"/>
</dbReference>
<feature type="transmembrane region" description="Helical" evidence="9">
    <location>
        <begin position="66"/>
        <end position="84"/>
    </location>
</feature>
<evidence type="ECO:0000256" key="5">
    <source>
        <dbReference type="ARBA" id="ARBA00022989"/>
    </source>
</evidence>
<name>A0A1L9Q1W5_ASPVE</name>
<feature type="transmembrane region" description="Helical" evidence="9">
    <location>
        <begin position="349"/>
        <end position="370"/>
    </location>
</feature>
<evidence type="ECO:0000256" key="7">
    <source>
        <dbReference type="ARBA" id="ARBA00023136"/>
    </source>
</evidence>
<dbReference type="PANTHER" id="PTHR43562:SF2">
    <property type="entry name" value="SODIUM-HYDROGEN ANTIPORTER"/>
    <property type="match status" value="1"/>
</dbReference>
<proteinExistence type="predicted"/>
<keyword evidence="7 9" id="KW-0472">Membrane</keyword>
<feature type="transmembrane region" description="Helical" evidence="9">
    <location>
        <begin position="96"/>
        <end position="117"/>
    </location>
</feature>
<comment type="subcellular location">
    <subcellularLocation>
        <location evidence="1">Membrane</location>
        <topology evidence="1">Multi-pass membrane protein</topology>
    </subcellularLocation>
</comment>
<dbReference type="Proteomes" id="UP000184073">
    <property type="component" value="Unassembled WGS sequence"/>
</dbReference>
<feature type="transmembrane region" description="Helical" evidence="9">
    <location>
        <begin position="407"/>
        <end position="428"/>
    </location>
</feature>
<feature type="domain" description="Cation/H+ exchanger transmembrane" evidence="10">
    <location>
        <begin position="26"/>
        <end position="466"/>
    </location>
</feature>
<keyword evidence="4 9" id="KW-0812">Transmembrane</keyword>
<keyword evidence="3" id="KW-0050">Antiport</keyword>
<evidence type="ECO:0000256" key="2">
    <source>
        <dbReference type="ARBA" id="ARBA00022448"/>
    </source>
</evidence>
<keyword evidence="12" id="KW-1185">Reference proteome</keyword>
<keyword evidence="6" id="KW-0406">Ion transport</keyword>
<dbReference type="InterPro" id="IPR006153">
    <property type="entry name" value="Cation/H_exchanger_TM"/>
</dbReference>
<evidence type="ECO:0000256" key="1">
    <source>
        <dbReference type="ARBA" id="ARBA00004141"/>
    </source>
</evidence>
<organism evidence="11 12">
    <name type="scientific">Aspergillus versicolor CBS 583.65</name>
    <dbReference type="NCBI Taxonomy" id="1036611"/>
    <lineage>
        <taxon>Eukaryota</taxon>
        <taxon>Fungi</taxon>
        <taxon>Dikarya</taxon>
        <taxon>Ascomycota</taxon>
        <taxon>Pezizomycotina</taxon>
        <taxon>Eurotiomycetes</taxon>
        <taxon>Eurotiomycetidae</taxon>
        <taxon>Eurotiales</taxon>
        <taxon>Aspergillaceae</taxon>
        <taxon>Aspergillus</taxon>
        <taxon>Aspergillus subgen. Nidulantes</taxon>
    </lineage>
</organism>
<gene>
    <name evidence="11" type="ORF">ASPVEDRAFT_142093</name>
</gene>
<feature type="transmembrane region" description="Helical" evidence="9">
    <location>
        <begin position="129"/>
        <end position="150"/>
    </location>
</feature>
<dbReference type="GO" id="GO:0016020">
    <property type="term" value="C:membrane"/>
    <property type="evidence" value="ECO:0007669"/>
    <property type="project" value="UniProtKB-SubCell"/>
</dbReference>
<evidence type="ECO:0000313" key="11">
    <source>
        <dbReference type="EMBL" id="OJJ07706.1"/>
    </source>
</evidence>
<feature type="transmembrane region" description="Helical" evidence="9">
    <location>
        <begin position="12"/>
        <end position="29"/>
    </location>
</feature>
<evidence type="ECO:0000256" key="9">
    <source>
        <dbReference type="SAM" id="Phobius"/>
    </source>
</evidence>
<evidence type="ECO:0000259" key="10">
    <source>
        <dbReference type="Pfam" id="PF00999"/>
    </source>
</evidence>
<dbReference type="OrthoDB" id="1288932at2759"/>
<evidence type="ECO:0000256" key="6">
    <source>
        <dbReference type="ARBA" id="ARBA00023065"/>
    </source>
</evidence>
<feature type="region of interest" description="Disordered" evidence="8">
    <location>
        <begin position="480"/>
        <end position="500"/>
    </location>
</feature>
<accession>A0A1L9Q1W5</accession>
<protein>
    <recommendedName>
        <fullName evidence="10">Cation/H+ exchanger transmembrane domain-containing protein</fullName>
    </recommendedName>
</protein>
<evidence type="ECO:0000313" key="12">
    <source>
        <dbReference type="Proteomes" id="UP000184073"/>
    </source>
</evidence>